<dbReference type="PANTHER" id="PTHR12992:SF11">
    <property type="entry name" value="MITOCHONDRIAL COENZYME A DIPHOSPHATASE NUDT8"/>
    <property type="match status" value="1"/>
</dbReference>
<gene>
    <name evidence="8" type="ORF">PFLUV_G00019340</name>
</gene>
<dbReference type="Pfam" id="PF00293">
    <property type="entry name" value="NUDIX"/>
    <property type="match status" value="1"/>
</dbReference>
<proteinExistence type="predicted"/>
<dbReference type="PROSITE" id="PS51462">
    <property type="entry name" value="NUDIX"/>
    <property type="match status" value="1"/>
</dbReference>
<evidence type="ECO:0000256" key="4">
    <source>
        <dbReference type="ARBA" id="ARBA00022801"/>
    </source>
</evidence>
<dbReference type="CDD" id="cd03426">
    <property type="entry name" value="NUDIX_CoAse_Nudt7"/>
    <property type="match status" value="1"/>
</dbReference>
<name>A0A6A5FK35_PERFL</name>
<sequence>MVLAGTEKNKLNFSEWRPASWVRAIHPWVRGQQLLLIQRSKMFRSPQVLTWSCPIRPLQLLRESHLSAFSEYNAAGWQGAKDVKRRKYEGFCGSKDGSSLSTETVSRSTKLSLFNLDCDNRKQREASFQNLPPKAILSSHHHLPQVSASAKAKRGSDSWKCTVVKDVGRNLKAVSTLRHCLINTTCFQPWRRSWDVCQPSLSFTFAPQCNLLQSHVYCRQHFVRPFSSSTHTPWTLNHSHSRRQTSSLSSHKTRAVHQAAPHVADAWRDCLSLKNENRCRLSLGPNLKLYKVDKGEKGASHSQGKNQGRWASVLVSLCSVEGEPAFLFTLRSSTLKGRHKGDVSFAGGKSDPSDRDLVATALREAREELGVSVATEKVWGILKPLRDRSGMMIAPVLANLGPLEELSFKPNPGEVEEIFTLSLSHLCNPQNRGYTHFRTGDKYGYTLPVFRNGKHRVWGLTAVALDHTLKLIVPL</sequence>
<keyword evidence="6" id="KW-0464">Manganese</keyword>
<comment type="cofactor">
    <cofactor evidence="1">
        <name>Mn(2+)</name>
        <dbReference type="ChEBI" id="CHEBI:29035"/>
    </cofactor>
</comment>
<keyword evidence="3" id="KW-0479">Metal-binding</keyword>
<comment type="cofactor">
    <cofactor evidence="2">
        <name>Mg(2+)</name>
        <dbReference type="ChEBI" id="CHEBI:18420"/>
    </cofactor>
</comment>
<keyword evidence="9" id="KW-1185">Reference proteome</keyword>
<dbReference type="InterPro" id="IPR015797">
    <property type="entry name" value="NUDIX_hydrolase-like_dom_sf"/>
</dbReference>
<evidence type="ECO:0000313" key="9">
    <source>
        <dbReference type="Proteomes" id="UP000465112"/>
    </source>
</evidence>
<dbReference type="InterPro" id="IPR045121">
    <property type="entry name" value="CoAse"/>
</dbReference>
<comment type="caution">
    <text evidence="8">The sequence shown here is derived from an EMBL/GenBank/DDBJ whole genome shotgun (WGS) entry which is preliminary data.</text>
</comment>
<keyword evidence="4" id="KW-0378">Hydrolase</keyword>
<evidence type="ECO:0000256" key="5">
    <source>
        <dbReference type="ARBA" id="ARBA00022842"/>
    </source>
</evidence>
<keyword evidence="5" id="KW-0460">Magnesium</keyword>
<dbReference type="GO" id="GO:0010945">
    <property type="term" value="F:coenzyme A diphosphatase activity"/>
    <property type="evidence" value="ECO:0007669"/>
    <property type="project" value="InterPro"/>
</dbReference>
<protein>
    <recommendedName>
        <fullName evidence="7">Nudix hydrolase domain-containing protein</fullName>
    </recommendedName>
</protein>
<dbReference type="AlphaFoldDB" id="A0A6A5FK35"/>
<dbReference type="Proteomes" id="UP000465112">
    <property type="component" value="Chromosome 2"/>
</dbReference>
<organism evidence="8 9">
    <name type="scientific">Perca fluviatilis</name>
    <name type="common">European perch</name>
    <dbReference type="NCBI Taxonomy" id="8168"/>
    <lineage>
        <taxon>Eukaryota</taxon>
        <taxon>Metazoa</taxon>
        <taxon>Chordata</taxon>
        <taxon>Craniata</taxon>
        <taxon>Vertebrata</taxon>
        <taxon>Euteleostomi</taxon>
        <taxon>Actinopterygii</taxon>
        <taxon>Neopterygii</taxon>
        <taxon>Teleostei</taxon>
        <taxon>Neoteleostei</taxon>
        <taxon>Acanthomorphata</taxon>
        <taxon>Eupercaria</taxon>
        <taxon>Perciformes</taxon>
        <taxon>Percoidei</taxon>
        <taxon>Percidae</taxon>
        <taxon>Percinae</taxon>
        <taxon>Perca</taxon>
    </lineage>
</organism>
<dbReference type="SUPFAM" id="SSF55811">
    <property type="entry name" value="Nudix"/>
    <property type="match status" value="1"/>
</dbReference>
<evidence type="ECO:0000256" key="6">
    <source>
        <dbReference type="ARBA" id="ARBA00023211"/>
    </source>
</evidence>
<dbReference type="Gene3D" id="3.90.79.10">
    <property type="entry name" value="Nucleoside Triphosphate Pyrophosphohydrolase"/>
    <property type="match status" value="1"/>
</dbReference>
<evidence type="ECO:0000313" key="8">
    <source>
        <dbReference type="EMBL" id="KAF1393758.1"/>
    </source>
</evidence>
<reference evidence="8 9" key="1">
    <citation type="submission" date="2019-06" db="EMBL/GenBank/DDBJ databases">
        <title>A chromosome-scale genome assembly of the European perch, Perca fluviatilis.</title>
        <authorList>
            <person name="Roques C."/>
            <person name="Zahm M."/>
            <person name="Cabau C."/>
            <person name="Klopp C."/>
            <person name="Bouchez O."/>
            <person name="Donnadieu C."/>
            <person name="Kuhl H."/>
            <person name="Gislard M."/>
            <person name="Guendouz S."/>
            <person name="Journot L."/>
            <person name="Haffray P."/>
            <person name="Bestin A."/>
            <person name="Morvezen R."/>
            <person name="Feron R."/>
            <person name="Wen M."/>
            <person name="Jouanno E."/>
            <person name="Herpin A."/>
            <person name="Schartl M."/>
            <person name="Postlethwait J."/>
            <person name="Schaerlinger B."/>
            <person name="Chardard D."/>
            <person name="Lecocq T."/>
            <person name="Poncet C."/>
            <person name="Jaffrelo L."/>
            <person name="Lampietro C."/>
            <person name="Guiguen Y."/>
        </authorList>
    </citation>
    <scope>NUCLEOTIDE SEQUENCE [LARGE SCALE GENOMIC DNA]</scope>
    <source>
        <tissue evidence="8">Blood</tissue>
    </source>
</reference>
<evidence type="ECO:0000256" key="3">
    <source>
        <dbReference type="ARBA" id="ARBA00022723"/>
    </source>
</evidence>
<dbReference type="InterPro" id="IPR000086">
    <property type="entry name" value="NUDIX_hydrolase_dom"/>
</dbReference>
<accession>A0A6A5FK35</accession>
<dbReference type="PANTHER" id="PTHR12992">
    <property type="entry name" value="NUDIX HYDROLASE"/>
    <property type="match status" value="1"/>
</dbReference>
<evidence type="ECO:0000256" key="1">
    <source>
        <dbReference type="ARBA" id="ARBA00001936"/>
    </source>
</evidence>
<evidence type="ECO:0000256" key="2">
    <source>
        <dbReference type="ARBA" id="ARBA00001946"/>
    </source>
</evidence>
<dbReference type="EMBL" id="VHII01000002">
    <property type="protein sequence ID" value="KAF1393758.1"/>
    <property type="molecule type" value="Genomic_DNA"/>
</dbReference>
<feature type="domain" description="Nudix hydrolase" evidence="7">
    <location>
        <begin position="308"/>
        <end position="444"/>
    </location>
</feature>
<dbReference type="GO" id="GO:0046872">
    <property type="term" value="F:metal ion binding"/>
    <property type="evidence" value="ECO:0007669"/>
    <property type="project" value="UniProtKB-KW"/>
</dbReference>
<evidence type="ECO:0000259" key="7">
    <source>
        <dbReference type="PROSITE" id="PS51462"/>
    </source>
</evidence>